<protein>
    <submittedName>
        <fullName evidence="1">Uncharacterized protein</fullName>
    </submittedName>
</protein>
<accession>A0A6N2K3M5</accession>
<evidence type="ECO:0000313" key="1">
    <source>
        <dbReference type="EMBL" id="VFU22723.1"/>
    </source>
</evidence>
<dbReference type="AlphaFoldDB" id="A0A6N2K3M5"/>
<gene>
    <name evidence="1" type="ORF">SVIM_LOCUS27076</name>
</gene>
<proteinExistence type="predicted"/>
<name>A0A6N2K3M5_SALVM</name>
<organism evidence="1">
    <name type="scientific">Salix viminalis</name>
    <name type="common">Common osier</name>
    <name type="synonym">Basket willow</name>
    <dbReference type="NCBI Taxonomy" id="40686"/>
    <lineage>
        <taxon>Eukaryota</taxon>
        <taxon>Viridiplantae</taxon>
        <taxon>Streptophyta</taxon>
        <taxon>Embryophyta</taxon>
        <taxon>Tracheophyta</taxon>
        <taxon>Spermatophyta</taxon>
        <taxon>Magnoliopsida</taxon>
        <taxon>eudicotyledons</taxon>
        <taxon>Gunneridae</taxon>
        <taxon>Pentapetalae</taxon>
        <taxon>rosids</taxon>
        <taxon>fabids</taxon>
        <taxon>Malpighiales</taxon>
        <taxon>Salicaceae</taxon>
        <taxon>Saliceae</taxon>
        <taxon>Salix</taxon>
    </lineage>
</organism>
<sequence length="90" mass="10616">MQLTKGITPCLPHEMLSKNMCLGYIYVLTIHHARDLKRHFLSLHRDATQSEAVLHHYDVPNFALSSQFLRFHRAQAWVEVWLGEIFSERQ</sequence>
<reference evidence="1" key="1">
    <citation type="submission" date="2019-03" db="EMBL/GenBank/DDBJ databases">
        <authorList>
            <person name="Mank J."/>
            <person name="Almeida P."/>
        </authorList>
    </citation>
    <scope>NUCLEOTIDE SEQUENCE</scope>
    <source>
        <strain evidence="1">78183</strain>
    </source>
</reference>
<dbReference type="EMBL" id="CAADRP010000080">
    <property type="protein sequence ID" value="VFU22723.1"/>
    <property type="molecule type" value="Genomic_DNA"/>
</dbReference>